<evidence type="ECO:0000313" key="7">
    <source>
        <dbReference type="EMBL" id="PRQ76489.1"/>
    </source>
</evidence>
<dbReference type="GO" id="GO:0051750">
    <property type="term" value="F:delta(3,5)-delta(2,4)-dienoyl-CoA isomerase activity"/>
    <property type="evidence" value="ECO:0007669"/>
    <property type="project" value="TreeGrafter"/>
</dbReference>
<accession>A0A2T0AEQ3</accession>
<dbReference type="InterPro" id="IPR001753">
    <property type="entry name" value="Enoyl-CoA_hydra/iso"/>
</dbReference>
<dbReference type="Pfam" id="PF00378">
    <property type="entry name" value="ECH_1"/>
    <property type="match status" value="1"/>
</dbReference>
<gene>
    <name evidence="7" type="ORF">AAT19DRAFT_11907</name>
</gene>
<dbReference type="PROSITE" id="PS00166">
    <property type="entry name" value="ENOYL_COA_HYDRATASE"/>
    <property type="match status" value="1"/>
</dbReference>
<dbReference type="CDD" id="cd06558">
    <property type="entry name" value="crotonase-like"/>
    <property type="match status" value="1"/>
</dbReference>
<comment type="caution">
    <text evidence="7">The sequence shown here is derived from an EMBL/GenBank/DDBJ whole genome shotgun (WGS) entry which is preliminary data.</text>
</comment>
<dbReference type="UniPathway" id="UPA00659"/>
<dbReference type="GO" id="GO:0005739">
    <property type="term" value="C:mitochondrion"/>
    <property type="evidence" value="ECO:0007669"/>
    <property type="project" value="TreeGrafter"/>
</dbReference>
<dbReference type="PANTHER" id="PTHR43149">
    <property type="entry name" value="ENOYL-COA HYDRATASE"/>
    <property type="match status" value="1"/>
</dbReference>
<evidence type="ECO:0000256" key="6">
    <source>
        <dbReference type="RuleBase" id="RU003707"/>
    </source>
</evidence>
<dbReference type="SUPFAM" id="SSF52096">
    <property type="entry name" value="ClpP/crotonase"/>
    <property type="match status" value="1"/>
</dbReference>
<evidence type="ECO:0000256" key="5">
    <source>
        <dbReference type="ARBA" id="ARBA00023235"/>
    </source>
</evidence>
<organism evidence="7 8">
    <name type="scientific">Rhodotorula toruloides</name>
    <name type="common">Yeast</name>
    <name type="synonym">Rhodosporidium toruloides</name>
    <dbReference type="NCBI Taxonomy" id="5286"/>
    <lineage>
        <taxon>Eukaryota</taxon>
        <taxon>Fungi</taxon>
        <taxon>Dikarya</taxon>
        <taxon>Basidiomycota</taxon>
        <taxon>Pucciniomycotina</taxon>
        <taxon>Microbotryomycetes</taxon>
        <taxon>Sporidiobolales</taxon>
        <taxon>Sporidiobolaceae</taxon>
        <taxon>Rhodotorula</taxon>
    </lineage>
</organism>
<proteinExistence type="inferred from homology"/>
<evidence type="ECO:0000256" key="1">
    <source>
        <dbReference type="ARBA" id="ARBA00005005"/>
    </source>
</evidence>
<name>A0A2T0AEQ3_RHOTO</name>
<dbReference type="Gene3D" id="3.90.226.10">
    <property type="entry name" value="2-enoyl-CoA Hydratase, Chain A, domain 1"/>
    <property type="match status" value="1"/>
</dbReference>
<sequence>MSNYESKLIKCTLPSEGVLQVTLARPPVNAYNSELSAELQRHFEQASSDPDVRCVVLTSDLDKGFTAGLDLFATNLLPEADDPARAALALRQHIIFLQQAVSSIQNCDKPVVAAVHGICFGAGVDLFSACDVRLCAEGTVFSIKEVDIGLAADIGSLQRLPRVIGNASLLYELALTARNFGPPEAEKLGLVSRVVSGGKKGVQEAAMELAKVIASKSPIATLSTKHLLNYSREHTVEEGLRYTQAWNMAMVQASDVPASFQAFTQKKPATYAPLPGPAKL</sequence>
<dbReference type="Gene3D" id="1.10.12.10">
    <property type="entry name" value="Lyase 2-enoyl-coa Hydratase, Chain A, domain 2"/>
    <property type="match status" value="1"/>
</dbReference>
<evidence type="ECO:0000256" key="2">
    <source>
        <dbReference type="ARBA" id="ARBA00005254"/>
    </source>
</evidence>
<evidence type="ECO:0000256" key="4">
    <source>
        <dbReference type="ARBA" id="ARBA00023098"/>
    </source>
</evidence>
<comment type="pathway">
    <text evidence="1">Lipid metabolism; fatty acid beta-oxidation.</text>
</comment>
<dbReference type="AlphaFoldDB" id="A0A2T0AEQ3"/>
<evidence type="ECO:0000313" key="8">
    <source>
        <dbReference type="Proteomes" id="UP000239560"/>
    </source>
</evidence>
<dbReference type="Proteomes" id="UP000239560">
    <property type="component" value="Unassembled WGS sequence"/>
</dbReference>
<dbReference type="InterPro" id="IPR014748">
    <property type="entry name" value="Enoyl-CoA_hydra_C"/>
</dbReference>
<reference evidence="7 8" key="1">
    <citation type="journal article" date="2018" name="Elife">
        <title>Functional genomics of lipid metabolism in the oleaginous yeast Rhodosporidium toruloides.</title>
        <authorList>
            <person name="Coradetti S.T."/>
            <person name="Pinel D."/>
            <person name="Geiselman G."/>
            <person name="Ito M."/>
            <person name="Mondo S."/>
            <person name="Reilly M.C."/>
            <person name="Cheng Y.F."/>
            <person name="Bauer S."/>
            <person name="Grigoriev I."/>
            <person name="Gladden J.M."/>
            <person name="Simmons B.A."/>
            <person name="Brem R."/>
            <person name="Arkin A.P."/>
            <person name="Skerker J.M."/>
        </authorList>
    </citation>
    <scope>NUCLEOTIDE SEQUENCE [LARGE SCALE GENOMIC DNA]</scope>
    <source>
        <strain evidence="7 8">NBRC 0880</strain>
    </source>
</reference>
<dbReference type="EMBL" id="LCTV02000002">
    <property type="protein sequence ID" value="PRQ76489.1"/>
    <property type="molecule type" value="Genomic_DNA"/>
</dbReference>
<evidence type="ECO:0000256" key="3">
    <source>
        <dbReference type="ARBA" id="ARBA00022832"/>
    </source>
</evidence>
<dbReference type="InterPro" id="IPR029045">
    <property type="entry name" value="ClpP/crotonase-like_dom_sf"/>
</dbReference>
<dbReference type="PANTHER" id="PTHR43149:SF1">
    <property type="entry name" value="DELTA(3,5)-DELTA(2,4)-DIENOYL-COA ISOMERASE, MITOCHONDRIAL"/>
    <property type="match status" value="1"/>
</dbReference>
<comment type="similarity">
    <text evidence="2 6">Belongs to the enoyl-CoA hydratase/isomerase family.</text>
</comment>
<keyword evidence="5" id="KW-0413">Isomerase</keyword>
<keyword evidence="3" id="KW-0276">Fatty acid metabolism</keyword>
<dbReference type="InterPro" id="IPR018376">
    <property type="entry name" value="Enoyl-CoA_hyd/isom_CS"/>
</dbReference>
<dbReference type="FunFam" id="1.10.12.10:FF:000004">
    <property type="entry name" value="Delta3,5-delta2,4-dienoyl-CoA isomerase"/>
    <property type="match status" value="1"/>
</dbReference>
<dbReference type="OrthoDB" id="14970at2759"/>
<protein>
    <submittedName>
        <fullName evidence="7">ClpP/crotonase-like domain-containing protein</fullName>
    </submittedName>
</protein>
<keyword evidence="4" id="KW-0443">Lipid metabolism</keyword>
<dbReference type="GO" id="GO:0006635">
    <property type="term" value="P:fatty acid beta-oxidation"/>
    <property type="evidence" value="ECO:0007669"/>
    <property type="project" value="UniProtKB-UniPathway"/>
</dbReference>
<dbReference type="InterPro" id="IPR045002">
    <property type="entry name" value="Ech1-like"/>
</dbReference>